<dbReference type="EMBL" id="JANBVO010000006">
    <property type="protein sequence ID" value="KAJ9151339.1"/>
    <property type="molecule type" value="Genomic_DNA"/>
</dbReference>
<comment type="caution">
    <text evidence="3">The sequence shown here is derived from an EMBL/GenBank/DDBJ whole genome shotgun (WGS) entry which is preliminary data.</text>
</comment>
<evidence type="ECO:0000259" key="2">
    <source>
        <dbReference type="Pfam" id="PF12697"/>
    </source>
</evidence>
<feature type="domain" description="AB hydrolase-1" evidence="2">
    <location>
        <begin position="58"/>
        <end position="370"/>
    </location>
</feature>
<accession>A0AA38VHI9</accession>
<feature type="region of interest" description="Disordered" evidence="1">
    <location>
        <begin position="262"/>
        <end position="288"/>
    </location>
</feature>
<name>A0AA38VHI9_9PEZI</name>
<dbReference type="AlphaFoldDB" id="A0AA38VHI9"/>
<organism evidence="3 4">
    <name type="scientific">Pleurostoma richardsiae</name>
    <dbReference type="NCBI Taxonomy" id="41990"/>
    <lineage>
        <taxon>Eukaryota</taxon>
        <taxon>Fungi</taxon>
        <taxon>Dikarya</taxon>
        <taxon>Ascomycota</taxon>
        <taxon>Pezizomycotina</taxon>
        <taxon>Sordariomycetes</taxon>
        <taxon>Sordariomycetidae</taxon>
        <taxon>Calosphaeriales</taxon>
        <taxon>Pleurostomataceae</taxon>
        <taxon>Pleurostoma</taxon>
    </lineage>
</organism>
<dbReference type="Pfam" id="PF12697">
    <property type="entry name" value="Abhydrolase_6"/>
    <property type="match status" value="1"/>
</dbReference>
<dbReference type="Proteomes" id="UP001174694">
    <property type="component" value="Unassembled WGS sequence"/>
</dbReference>
<sequence length="425" mass="47189">MSAVFDIKEHVIESQHIREYPRATAHSQEEVLHIAIKQYIPKDNPNPQPGDVTVIGAHANGFVKELYEPLWEDLLTEARRKGFNIRSIWIADVAAQGDSGVLNEHELGNDPSWLDHARDLLHMTNVFRAEMPRPLIGIGHSFGANVIVNLALMHPRLLSSLVLLDPVLSRFEAQGPWYGFGYMKASAGRRDLWPSRGAAAEAVMRNRVYAAWDPRAVTALVTHGFRDTPTALYPGEQGKTTIKTTKHHEVFTYYRPVAARDPRTGRLRPLPRSEAPDADPAELARYPDYPFYRPEGPLTTDRLPHLRPPVLWVFGETSGVCAPDQRREKMELTGVGVGGSGGAAAGMVREVTVKGCGHLVAMEAPGQVARHAADFVAPALGRWRAEQAEYQAWVTGRDDRAKQTLDEEWVANIAAVQWPPPKAKL</sequence>
<dbReference type="InterPro" id="IPR029058">
    <property type="entry name" value="AB_hydrolase_fold"/>
</dbReference>
<evidence type="ECO:0000313" key="3">
    <source>
        <dbReference type="EMBL" id="KAJ9151339.1"/>
    </source>
</evidence>
<dbReference type="Gene3D" id="3.40.50.1820">
    <property type="entry name" value="alpha/beta hydrolase"/>
    <property type="match status" value="1"/>
</dbReference>
<evidence type="ECO:0000313" key="4">
    <source>
        <dbReference type="Proteomes" id="UP001174694"/>
    </source>
</evidence>
<dbReference type="SUPFAM" id="SSF53474">
    <property type="entry name" value="alpha/beta-Hydrolases"/>
    <property type="match status" value="1"/>
</dbReference>
<dbReference type="InterPro" id="IPR000073">
    <property type="entry name" value="AB_hydrolase_1"/>
</dbReference>
<protein>
    <submittedName>
        <fullName evidence="3">Peroxisomal membrane protein LPX1</fullName>
    </submittedName>
</protein>
<evidence type="ECO:0000256" key="1">
    <source>
        <dbReference type="SAM" id="MobiDB-lite"/>
    </source>
</evidence>
<proteinExistence type="predicted"/>
<keyword evidence="4" id="KW-1185">Reference proteome</keyword>
<reference evidence="3" key="1">
    <citation type="submission" date="2022-07" db="EMBL/GenBank/DDBJ databases">
        <title>Fungi with potential for degradation of polypropylene.</title>
        <authorList>
            <person name="Gostincar C."/>
        </authorList>
    </citation>
    <scope>NUCLEOTIDE SEQUENCE</scope>
    <source>
        <strain evidence="3">EXF-13308</strain>
    </source>
</reference>
<gene>
    <name evidence="3" type="ORF">NKR23_g3270</name>
</gene>